<gene>
    <name evidence="1" type="ORF">XM38_023430</name>
</gene>
<organism evidence="1 2">
    <name type="scientific">Halomicronema hongdechloris C2206</name>
    <dbReference type="NCBI Taxonomy" id="1641165"/>
    <lineage>
        <taxon>Bacteria</taxon>
        <taxon>Bacillati</taxon>
        <taxon>Cyanobacteriota</taxon>
        <taxon>Cyanophyceae</taxon>
        <taxon>Nodosilineales</taxon>
        <taxon>Nodosilineaceae</taxon>
        <taxon>Halomicronema</taxon>
    </lineage>
</organism>
<name>A0A1V8NG87_9CYAN</name>
<dbReference type="STRING" id="1641165.XM38_22030"/>
<protein>
    <submittedName>
        <fullName evidence="1">Uncharacterized protein</fullName>
    </submittedName>
</protein>
<keyword evidence="2" id="KW-1185">Reference proteome</keyword>
<accession>A0A1V8NG87</accession>
<dbReference type="KEGG" id="hhg:XM38_023430"/>
<sequence length="60" mass="6632">MVHGFHGESPHGIAIELQDPDDTIRGFIDVLVVQERLWILTVESKRTSISIPAALPQLLA</sequence>
<dbReference type="AlphaFoldDB" id="A0A1V8NG87"/>
<dbReference type="Proteomes" id="UP000191901">
    <property type="component" value="Chromosome"/>
</dbReference>
<evidence type="ECO:0000313" key="1">
    <source>
        <dbReference type="EMBL" id="ASC71391.1"/>
    </source>
</evidence>
<evidence type="ECO:0000313" key="2">
    <source>
        <dbReference type="Proteomes" id="UP000191901"/>
    </source>
</evidence>
<proteinExistence type="predicted"/>
<reference evidence="1 2" key="1">
    <citation type="journal article" date="2016" name="Biochim. Biophys. Acta">
        <title>Characterization of red-shifted phycobilisomes isolated from the chlorophyll f-containing cyanobacterium Halomicronema hongdechloris.</title>
        <authorList>
            <person name="Li Y."/>
            <person name="Lin Y."/>
            <person name="Garvey C.J."/>
            <person name="Birch D."/>
            <person name="Corkery R.W."/>
            <person name="Loughlin P.C."/>
            <person name="Scheer H."/>
            <person name="Willows R.D."/>
            <person name="Chen M."/>
        </authorList>
    </citation>
    <scope>NUCLEOTIDE SEQUENCE [LARGE SCALE GENOMIC DNA]</scope>
    <source>
        <strain evidence="1 2">C2206</strain>
    </source>
</reference>
<dbReference type="EMBL" id="CP021983">
    <property type="protein sequence ID" value="ASC71391.1"/>
    <property type="molecule type" value="Genomic_DNA"/>
</dbReference>